<keyword evidence="4" id="KW-1185">Reference proteome</keyword>
<dbReference type="InterPro" id="IPR007813">
    <property type="entry name" value="PilN"/>
</dbReference>
<evidence type="ECO:0008006" key="5">
    <source>
        <dbReference type="Google" id="ProtNLM"/>
    </source>
</evidence>
<reference evidence="3 4" key="1">
    <citation type="submission" date="2020-03" db="EMBL/GenBank/DDBJ databases">
        <authorList>
            <person name="Zhu W."/>
        </authorList>
    </citation>
    <scope>NUCLEOTIDE SEQUENCE [LARGE SCALE GENOMIC DNA]</scope>
    <source>
        <strain evidence="3 4">323-1</strain>
    </source>
</reference>
<evidence type="ECO:0000256" key="1">
    <source>
        <dbReference type="SAM" id="Coils"/>
    </source>
</evidence>
<organism evidence="3 4">
    <name type="scientific">Acinetobacter shaoyimingii</name>
    <dbReference type="NCBI Taxonomy" id="2715164"/>
    <lineage>
        <taxon>Bacteria</taxon>
        <taxon>Pseudomonadati</taxon>
        <taxon>Pseudomonadota</taxon>
        <taxon>Gammaproteobacteria</taxon>
        <taxon>Moraxellales</taxon>
        <taxon>Moraxellaceae</taxon>
        <taxon>Acinetobacter</taxon>
    </lineage>
</organism>
<evidence type="ECO:0000313" key="3">
    <source>
        <dbReference type="EMBL" id="QIO04738.1"/>
    </source>
</evidence>
<dbReference type="PANTHER" id="PTHR40278">
    <property type="entry name" value="DNA UTILIZATION PROTEIN HOFN"/>
    <property type="match status" value="1"/>
</dbReference>
<keyword evidence="1" id="KW-0175">Coiled coil</keyword>
<keyword evidence="2" id="KW-0472">Membrane</keyword>
<keyword evidence="2" id="KW-0812">Transmembrane</keyword>
<feature type="transmembrane region" description="Helical" evidence="2">
    <location>
        <begin position="21"/>
        <end position="43"/>
    </location>
</feature>
<dbReference type="Pfam" id="PF05137">
    <property type="entry name" value="PilN"/>
    <property type="match status" value="1"/>
</dbReference>
<dbReference type="AlphaFoldDB" id="A0A6G8RSH4"/>
<name>A0A6G8RSH4_9GAMM</name>
<dbReference type="EMBL" id="CP049801">
    <property type="protein sequence ID" value="QIO04738.1"/>
    <property type="molecule type" value="Genomic_DNA"/>
</dbReference>
<dbReference type="GO" id="GO:0043107">
    <property type="term" value="P:type IV pilus-dependent motility"/>
    <property type="evidence" value="ECO:0007669"/>
    <property type="project" value="TreeGrafter"/>
</dbReference>
<sequence>MAKINLLPWREERREERKKQFILFCVLSAVLAAVMVLATWFFLNQKLNDHEQANQLVSSTNQTLDEQLKTLDGLEEQRQAVIDRMKLIQGLEGQRPVTVRLIDELVRVMPANAYVTKFTRLGDKFTIEGRAESPNTVAELLRNLEASEWYRNAFMNSFLAVEEKKEAPQSSIVPRIEESYGTFFVTVDIGEIAMQDTDSANDKNKKNKGGPK</sequence>
<gene>
    <name evidence="3" type="ORF">G8E00_01570</name>
</gene>
<dbReference type="InterPro" id="IPR052534">
    <property type="entry name" value="Extracell_DNA_Util/SecSys_Comp"/>
</dbReference>
<evidence type="ECO:0000313" key="4">
    <source>
        <dbReference type="Proteomes" id="UP000502297"/>
    </source>
</evidence>
<feature type="coiled-coil region" evidence="1">
    <location>
        <begin position="57"/>
        <end position="84"/>
    </location>
</feature>
<dbReference type="GO" id="GO:0043683">
    <property type="term" value="P:type IV pilus assembly"/>
    <property type="evidence" value="ECO:0007669"/>
    <property type="project" value="TreeGrafter"/>
</dbReference>
<keyword evidence="2" id="KW-1133">Transmembrane helix</keyword>
<protein>
    <recommendedName>
        <fullName evidence="5">PilN domain-containing protein</fullName>
    </recommendedName>
</protein>
<accession>A0A6G8RSH4</accession>
<dbReference type="KEGG" id="asha:G8E00_01570"/>
<dbReference type="RefSeq" id="WP_166221533.1">
    <property type="nucleotide sequence ID" value="NZ_CP049801.1"/>
</dbReference>
<proteinExistence type="predicted"/>
<dbReference type="PANTHER" id="PTHR40278:SF2">
    <property type="entry name" value="TYPE IV PILUS INNER MEMBRANE COMPONENT PILN"/>
    <property type="match status" value="1"/>
</dbReference>
<evidence type="ECO:0000256" key="2">
    <source>
        <dbReference type="SAM" id="Phobius"/>
    </source>
</evidence>
<dbReference type="Proteomes" id="UP000502297">
    <property type="component" value="Chromosome"/>
</dbReference>